<dbReference type="InterPro" id="IPR017853">
    <property type="entry name" value="GH"/>
</dbReference>
<dbReference type="InterPro" id="IPR003305">
    <property type="entry name" value="CenC_carb-bd"/>
</dbReference>
<gene>
    <name evidence="7" type="ORF">ZIOFF_055840</name>
</gene>
<dbReference type="SMART" id="SM00633">
    <property type="entry name" value="Glyco_10"/>
    <property type="match status" value="1"/>
</dbReference>
<dbReference type="GO" id="GO:0031176">
    <property type="term" value="F:endo-1,4-beta-xylanase activity"/>
    <property type="evidence" value="ECO:0007669"/>
    <property type="project" value="UniProtKB-ARBA"/>
</dbReference>
<keyword evidence="4" id="KW-0119">Carbohydrate metabolism</keyword>
<evidence type="ECO:0000256" key="4">
    <source>
        <dbReference type="ARBA" id="ARBA00023277"/>
    </source>
</evidence>
<evidence type="ECO:0000256" key="2">
    <source>
        <dbReference type="ARBA" id="ARBA00022737"/>
    </source>
</evidence>
<dbReference type="EMBL" id="JACMSC010000015">
    <property type="protein sequence ID" value="KAG6487255.1"/>
    <property type="molecule type" value="Genomic_DNA"/>
</dbReference>
<dbReference type="Gene3D" id="2.60.120.260">
    <property type="entry name" value="Galactose-binding domain-like"/>
    <property type="match status" value="1"/>
</dbReference>
<dbReference type="PANTHER" id="PTHR31490:SF2">
    <property type="entry name" value="GLYCOSYL HYDROLASE FAMILY 10 PROTEIN"/>
    <property type="match status" value="1"/>
</dbReference>
<dbReference type="Pfam" id="PF02018">
    <property type="entry name" value="CBM_4_9"/>
    <property type="match status" value="1"/>
</dbReference>
<dbReference type="InterPro" id="IPR001000">
    <property type="entry name" value="GH10_dom"/>
</dbReference>
<dbReference type="InterPro" id="IPR044846">
    <property type="entry name" value="GH10"/>
</dbReference>
<evidence type="ECO:0000256" key="1">
    <source>
        <dbReference type="ARBA" id="ARBA00007495"/>
    </source>
</evidence>
<dbReference type="Pfam" id="PF00331">
    <property type="entry name" value="Glyco_hydro_10"/>
    <property type="match status" value="1"/>
</dbReference>
<dbReference type="SUPFAM" id="SSF51445">
    <property type="entry name" value="(Trans)glycosidases"/>
    <property type="match status" value="1"/>
</dbReference>
<dbReference type="PANTHER" id="PTHR31490">
    <property type="entry name" value="GLYCOSYL HYDROLASE"/>
    <property type="match status" value="1"/>
</dbReference>
<evidence type="ECO:0000256" key="5">
    <source>
        <dbReference type="ARBA" id="ARBA00023326"/>
    </source>
</evidence>
<comment type="caution">
    <text evidence="7">The sequence shown here is derived from an EMBL/GenBank/DDBJ whole genome shotgun (WGS) entry which is preliminary data.</text>
</comment>
<comment type="similarity">
    <text evidence="1">Belongs to the glycosyl hydrolase 10 (cellulase F) family.</text>
</comment>
<name>A0A8J5FI65_ZINOF</name>
<organism evidence="7 8">
    <name type="scientific">Zingiber officinale</name>
    <name type="common">Ginger</name>
    <name type="synonym">Amomum zingiber</name>
    <dbReference type="NCBI Taxonomy" id="94328"/>
    <lineage>
        <taxon>Eukaryota</taxon>
        <taxon>Viridiplantae</taxon>
        <taxon>Streptophyta</taxon>
        <taxon>Embryophyta</taxon>
        <taxon>Tracheophyta</taxon>
        <taxon>Spermatophyta</taxon>
        <taxon>Magnoliopsida</taxon>
        <taxon>Liliopsida</taxon>
        <taxon>Zingiberales</taxon>
        <taxon>Zingiberaceae</taxon>
        <taxon>Zingiber</taxon>
    </lineage>
</organism>
<keyword evidence="5" id="KW-0624">Polysaccharide degradation</keyword>
<evidence type="ECO:0000313" key="7">
    <source>
        <dbReference type="EMBL" id="KAG6487255.1"/>
    </source>
</evidence>
<sequence length="645" mass="72321">MGDYVVGDHSGKLNAHLSTRVVSWCLAHSVIHECRTWGVAHEWFLKTSQVCFRTKIIYELLHDDKLCIFSLRNRVLPSGIGIMYVHVVEISLSSSIHVHHNFFLCHFLQCLADPPKPQYRGGIIRNPEFNNGTKRWKPFGRSRVAVRKSESGNRFSVATRRTSPQQSISQKVFLQKGLLYAFSAWVQIDRGNAAVRVVFKTSSGFIHAGETEAKSGCWTMLKGGLTPESSGPAEIFFESENRGGEEIWVDSVSLQPFTERQWRAHQAKAIDKVRKKSVVVRVVDGEGKAVPGASVSIQQVRPGFPFGCAIASTILNNPAYQNWFSSRFTVTTFENEMKWYATETSPGKEDYSAADAMLAFTKQHGIAVRGHNVLWDDPQTQMGWVKSLSAQQLRDAAQRRLNSVVSRYKGQVIAWDVVNENMHGSFFEDKLGADASSIFYQKVREVDPNALLFLNEYNTLEYPGDLTVTPAKYLEKLQRIEAYTNHPGLAIGLESHFGKPDLAYMRAALDTLARANRPIWLTEVDVNNGTERARDLEGVLREGYSHPAVKGIVMWSAWHPNGCYRMCLTDNNFKNLPAGDVVDKLIAEWKSGDVVGKTAADGSFRTRLFHGDYEISISQSSGKSSSVQSFKVADAPHKIRLKIRI</sequence>
<feature type="domain" description="GH10" evidence="6">
    <location>
        <begin position="294"/>
        <end position="585"/>
    </location>
</feature>
<evidence type="ECO:0000259" key="6">
    <source>
        <dbReference type="PROSITE" id="PS51760"/>
    </source>
</evidence>
<dbReference type="PROSITE" id="PS51760">
    <property type="entry name" value="GH10_2"/>
    <property type="match status" value="1"/>
</dbReference>
<accession>A0A8J5FI65</accession>
<reference evidence="7 8" key="1">
    <citation type="submission" date="2020-08" db="EMBL/GenBank/DDBJ databases">
        <title>Plant Genome Project.</title>
        <authorList>
            <person name="Zhang R.-G."/>
        </authorList>
    </citation>
    <scope>NUCLEOTIDE SEQUENCE [LARGE SCALE GENOMIC DNA]</scope>
    <source>
        <tissue evidence="7">Rhizome</tissue>
    </source>
</reference>
<dbReference type="InterPro" id="IPR008979">
    <property type="entry name" value="Galactose-bd-like_sf"/>
</dbReference>
<dbReference type="Gene3D" id="3.20.20.80">
    <property type="entry name" value="Glycosidases"/>
    <property type="match status" value="1"/>
</dbReference>
<proteinExistence type="inferred from homology"/>
<keyword evidence="8" id="KW-1185">Reference proteome</keyword>
<keyword evidence="3" id="KW-0378">Hydrolase</keyword>
<dbReference type="SUPFAM" id="SSF49785">
    <property type="entry name" value="Galactose-binding domain-like"/>
    <property type="match status" value="1"/>
</dbReference>
<keyword evidence="2" id="KW-0677">Repeat</keyword>
<dbReference type="GO" id="GO:0000272">
    <property type="term" value="P:polysaccharide catabolic process"/>
    <property type="evidence" value="ECO:0007669"/>
    <property type="project" value="UniProtKB-KW"/>
</dbReference>
<dbReference type="AlphaFoldDB" id="A0A8J5FI65"/>
<dbReference type="Proteomes" id="UP000734854">
    <property type="component" value="Unassembled WGS sequence"/>
</dbReference>
<evidence type="ECO:0000313" key="8">
    <source>
        <dbReference type="Proteomes" id="UP000734854"/>
    </source>
</evidence>
<evidence type="ECO:0000256" key="3">
    <source>
        <dbReference type="ARBA" id="ARBA00022801"/>
    </source>
</evidence>
<protein>
    <recommendedName>
        <fullName evidence="6">GH10 domain-containing protein</fullName>
    </recommendedName>
</protein>